<proteinExistence type="predicted"/>
<reference evidence="1" key="2">
    <citation type="submission" date="2021-12" db="EMBL/GenBank/DDBJ databases">
        <title>Resequencing data analysis of finger millet.</title>
        <authorList>
            <person name="Hatakeyama M."/>
            <person name="Aluri S."/>
            <person name="Balachadran M.T."/>
            <person name="Sivarajan S.R."/>
            <person name="Poveda L."/>
            <person name="Shimizu-Inatsugi R."/>
            <person name="Schlapbach R."/>
            <person name="Sreeman S.M."/>
            <person name="Shimizu K.K."/>
        </authorList>
    </citation>
    <scope>NUCLEOTIDE SEQUENCE</scope>
</reference>
<accession>A0AAV5EKS0</accession>
<dbReference type="AlphaFoldDB" id="A0AAV5EKS0"/>
<dbReference type="SUPFAM" id="SSF64005">
    <property type="entry name" value="Undecaprenyl diphosphate synthase"/>
    <property type="match status" value="1"/>
</dbReference>
<dbReference type="EMBL" id="BQKI01000076">
    <property type="protein sequence ID" value="GJN22943.1"/>
    <property type="molecule type" value="Genomic_DNA"/>
</dbReference>
<dbReference type="Proteomes" id="UP001054889">
    <property type="component" value="Unassembled WGS sequence"/>
</dbReference>
<name>A0AAV5EKS0_ELECO</name>
<gene>
    <name evidence="1" type="primary">gb10553</name>
    <name evidence="1" type="ORF">PR202_gb10553</name>
</gene>
<dbReference type="Gene3D" id="3.40.1180.10">
    <property type="entry name" value="Decaprenyl diphosphate synthase-like"/>
    <property type="match status" value="1"/>
</dbReference>
<sequence>MGSKNNCARSPPPALNAGRARILGQLRCHHHHQSRTTEIFPLRGEVSRPPLSVSALLDGTAAGYKFPPLSRFPPTTTCSPDLTPVAACLPNPQDQNIQKPDELATTGVLAKIVNAVNEVCAERREMLQKENAGNFDVHTLNNGMHSEISVSDLDRHMYSTGCPDPDIVIRTSGET</sequence>
<comment type="caution">
    <text evidence="1">The sequence shown here is derived from an EMBL/GenBank/DDBJ whole genome shotgun (WGS) entry which is preliminary data.</text>
</comment>
<dbReference type="InterPro" id="IPR036424">
    <property type="entry name" value="UPP_synth-like_sf"/>
</dbReference>
<evidence type="ECO:0000313" key="2">
    <source>
        <dbReference type="Proteomes" id="UP001054889"/>
    </source>
</evidence>
<evidence type="ECO:0000313" key="1">
    <source>
        <dbReference type="EMBL" id="GJN22943.1"/>
    </source>
</evidence>
<keyword evidence="2" id="KW-1185">Reference proteome</keyword>
<organism evidence="1 2">
    <name type="scientific">Eleusine coracana subsp. coracana</name>
    <dbReference type="NCBI Taxonomy" id="191504"/>
    <lineage>
        <taxon>Eukaryota</taxon>
        <taxon>Viridiplantae</taxon>
        <taxon>Streptophyta</taxon>
        <taxon>Embryophyta</taxon>
        <taxon>Tracheophyta</taxon>
        <taxon>Spermatophyta</taxon>
        <taxon>Magnoliopsida</taxon>
        <taxon>Liliopsida</taxon>
        <taxon>Poales</taxon>
        <taxon>Poaceae</taxon>
        <taxon>PACMAD clade</taxon>
        <taxon>Chloridoideae</taxon>
        <taxon>Cynodonteae</taxon>
        <taxon>Eleusininae</taxon>
        <taxon>Eleusine</taxon>
    </lineage>
</organism>
<protein>
    <submittedName>
        <fullName evidence="1">Uncharacterized protein</fullName>
    </submittedName>
</protein>
<dbReference type="GO" id="GO:0016765">
    <property type="term" value="F:transferase activity, transferring alkyl or aryl (other than methyl) groups"/>
    <property type="evidence" value="ECO:0007669"/>
    <property type="project" value="InterPro"/>
</dbReference>
<reference evidence="1" key="1">
    <citation type="journal article" date="2018" name="DNA Res.">
        <title>Multiple hybrid de novo genome assembly of finger millet, an orphan allotetraploid crop.</title>
        <authorList>
            <person name="Hatakeyama M."/>
            <person name="Aluri S."/>
            <person name="Balachadran M.T."/>
            <person name="Sivarajan S.R."/>
            <person name="Patrignani A."/>
            <person name="Gruter S."/>
            <person name="Poveda L."/>
            <person name="Shimizu-Inatsugi R."/>
            <person name="Baeten J."/>
            <person name="Francoijs K.J."/>
            <person name="Nataraja K.N."/>
            <person name="Reddy Y.A.N."/>
            <person name="Phadnis S."/>
            <person name="Ravikumar R.L."/>
            <person name="Schlapbach R."/>
            <person name="Sreeman S.M."/>
            <person name="Shimizu K.K."/>
        </authorList>
    </citation>
    <scope>NUCLEOTIDE SEQUENCE</scope>
</reference>